<keyword evidence="2" id="KW-1133">Transmembrane helix</keyword>
<protein>
    <submittedName>
        <fullName evidence="3">Uncharacterized protein</fullName>
    </submittedName>
</protein>
<dbReference type="AlphaFoldDB" id="A0A484MDK8"/>
<name>A0A484MDK8_9ASTE</name>
<organism evidence="3 4">
    <name type="scientific">Cuscuta campestris</name>
    <dbReference type="NCBI Taxonomy" id="132261"/>
    <lineage>
        <taxon>Eukaryota</taxon>
        <taxon>Viridiplantae</taxon>
        <taxon>Streptophyta</taxon>
        <taxon>Embryophyta</taxon>
        <taxon>Tracheophyta</taxon>
        <taxon>Spermatophyta</taxon>
        <taxon>Magnoliopsida</taxon>
        <taxon>eudicotyledons</taxon>
        <taxon>Gunneridae</taxon>
        <taxon>Pentapetalae</taxon>
        <taxon>asterids</taxon>
        <taxon>lamiids</taxon>
        <taxon>Solanales</taxon>
        <taxon>Convolvulaceae</taxon>
        <taxon>Cuscuteae</taxon>
        <taxon>Cuscuta</taxon>
        <taxon>Cuscuta subgen. Grammica</taxon>
        <taxon>Cuscuta sect. Cleistogrammica</taxon>
    </lineage>
</organism>
<gene>
    <name evidence="3" type="ORF">CCAM_LOCUS27974</name>
</gene>
<proteinExistence type="predicted"/>
<accession>A0A484MDK8</accession>
<evidence type="ECO:0000313" key="4">
    <source>
        <dbReference type="Proteomes" id="UP000595140"/>
    </source>
</evidence>
<evidence type="ECO:0000256" key="2">
    <source>
        <dbReference type="SAM" id="Phobius"/>
    </source>
</evidence>
<evidence type="ECO:0000313" key="3">
    <source>
        <dbReference type="EMBL" id="VFQ86198.1"/>
    </source>
</evidence>
<feature type="transmembrane region" description="Helical" evidence="2">
    <location>
        <begin position="113"/>
        <end position="129"/>
    </location>
</feature>
<feature type="region of interest" description="Disordered" evidence="1">
    <location>
        <begin position="1"/>
        <end position="28"/>
    </location>
</feature>
<evidence type="ECO:0000256" key="1">
    <source>
        <dbReference type="SAM" id="MobiDB-lite"/>
    </source>
</evidence>
<keyword evidence="2" id="KW-0812">Transmembrane</keyword>
<reference evidence="3 4" key="1">
    <citation type="submission" date="2018-04" db="EMBL/GenBank/DDBJ databases">
        <authorList>
            <person name="Vogel A."/>
        </authorList>
    </citation>
    <scope>NUCLEOTIDE SEQUENCE [LARGE SCALE GENOMIC DNA]</scope>
</reference>
<dbReference type="OrthoDB" id="1306218at2759"/>
<feature type="compositionally biased region" description="Polar residues" evidence="1">
    <location>
        <begin position="1"/>
        <end position="12"/>
    </location>
</feature>
<keyword evidence="4" id="KW-1185">Reference proteome</keyword>
<dbReference type="Proteomes" id="UP000595140">
    <property type="component" value="Unassembled WGS sequence"/>
</dbReference>
<keyword evidence="2" id="KW-0472">Membrane</keyword>
<sequence length="151" mass="17371">MEKNPQKVSNPSAKKKTPSKYSNSSVRRSCRLQKLGSPVRSELAAEKIDLTAEETPQAQLIDSGYSEEQVGITPLVHEMDNGDDEKHVDEQVSMEEKIDFLYRTSKEPKKSKVHFFLYLYFSVFFYSIIKLQYNSNSRTGIQTPLTEWNNV</sequence>
<dbReference type="EMBL" id="OOIL02003144">
    <property type="protein sequence ID" value="VFQ86198.1"/>
    <property type="molecule type" value="Genomic_DNA"/>
</dbReference>